<reference evidence="1 3" key="3">
    <citation type="journal article" date="2015" name="BMC Genomics">
        <title>The completed genome sequence of the pathogenic ascomycete fungus Fusarium graminearum.</title>
        <authorList>
            <person name="King R."/>
            <person name="Urban M."/>
            <person name="Hammond-Kosack M.C."/>
            <person name="Hassani-Pak K."/>
            <person name="Hammond-Kosack K.E."/>
        </authorList>
    </citation>
    <scope>NUCLEOTIDE SEQUENCE [LARGE SCALE GENOMIC DNA]</scope>
    <source>
        <strain evidence="3">ATCC MYA-4620 / CBS 123657 / FGSC 9075 / NRRL 31084 / PH-1</strain>
        <strain evidence="1">PH-1</strain>
    </source>
</reference>
<accession>A0A098DFL4</accession>
<sequence>MHMQIHIVGFPLVKRKEKELKDSIVHFIQTNTSSYASWTRLNCHWIQLSQDPDQGSALSTEITELGEMFQLCTDTDPYIRQTKDEKEWLVDAKNGSGSALVG</sequence>
<dbReference type="InParanoid" id="I1S943"/>
<dbReference type="HOGENOM" id="CLU_2277768_0_0_1"/>
<proteinExistence type="predicted"/>
<name>I1S943_GIBZE</name>
<dbReference type="AlphaFoldDB" id="I1S943"/>
<dbReference type="VEuPathDB" id="FungiDB:FGRAMPH1_01G09877"/>
<evidence type="ECO:0000313" key="1">
    <source>
        <dbReference type="EMBL" id="CEF76741.1"/>
    </source>
</evidence>
<keyword evidence="3" id="KW-1185">Reference proteome</keyword>
<dbReference type="Proteomes" id="UP000070720">
    <property type="component" value="Chromosome 2"/>
</dbReference>
<reference evidence="2" key="4">
    <citation type="submission" date="2017-01" db="UniProtKB">
        <authorList>
            <consortium name="EnsemblFungi"/>
        </authorList>
    </citation>
    <scope>IDENTIFICATION</scope>
    <source>
        <strain evidence="2">PH-1 / ATCC MYA-4620 / FGSC 9075 / NRRL 31084</strain>
    </source>
</reference>
<dbReference type="EnsemblFungi" id="CEF76741">
    <property type="protein sequence ID" value="CEF76741"/>
    <property type="gene ID" value="FGRRES_13373"/>
</dbReference>
<organism evidence="1 3">
    <name type="scientific">Gibberella zeae (strain ATCC MYA-4620 / CBS 123657 / FGSC 9075 / NRRL 31084 / PH-1)</name>
    <name type="common">Wheat head blight fungus</name>
    <name type="synonym">Fusarium graminearum</name>
    <dbReference type="NCBI Taxonomy" id="229533"/>
    <lineage>
        <taxon>Eukaryota</taxon>
        <taxon>Fungi</taxon>
        <taxon>Dikarya</taxon>
        <taxon>Ascomycota</taxon>
        <taxon>Pezizomycotina</taxon>
        <taxon>Sordariomycetes</taxon>
        <taxon>Hypocreomycetidae</taxon>
        <taxon>Hypocreales</taxon>
        <taxon>Nectriaceae</taxon>
        <taxon>Fusarium</taxon>
    </lineage>
</organism>
<dbReference type="RefSeq" id="XP_011320370.1">
    <property type="nucleotide sequence ID" value="XM_011322068.1"/>
</dbReference>
<evidence type="ECO:0000313" key="2">
    <source>
        <dbReference type="EnsemblFungi" id="CEF76741"/>
    </source>
</evidence>
<dbReference type="EMBL" id="HG970333">
    <property type="protein sequence ID" value="CEF76741.1"/>
    <property type="molecule type" value="Genomic_DNA"/>
</dbReference>
<evidence type="ECO:0000313" key="3">
    <source>
        <dbReference type="Proteomes" id="UP000070720"/>
    </source>
</evidence>
<gene>
    <name evidence="1" type="ORF">FGRAMPH1_01T09877</name>
</gene>
<reference evidence="2 3" key="2">
    <citation type="journal article" date="2010" name="Nature">
        <title>Comparative genomics reveals mobile pathogenicity chromosomes in Fusarium.</title>
        <authorList>
            <person name="Ma L.J."/>
            <person name="van der Does H.C."/>
            <person name="Borkovich K.A."/>
            <person name="Coleman J.J."/>
            <person name="Daboussi M.J."/>
            <person name="Di Pietro A."/>
            <person name="Dufresne M."/>
            <person name="Freitag M."/>
            <person name="Grabherr M."/>
            <person name="Henrissat B."/>
            <person name="Houterman P.M."/>
            <person name="Kang S."/>
            <person name="Shim W.B."/>
            <person name="Woloshuk C."/>
            <person name="Xie X."/>
            <person name="Xu J.R."/>
            <person name="Antoniw J."/>
            <person name="Baker S.E."/>
            <person name="Bluhm B.H."/>
            <person name="Breakspear A."/>
            <person name="Brown D.W."/>
            <person name="Butchko R.A."/>
            <person name="Chapman S."/>
            <person name="Coulson R."/>
            <person name="Coutinho P.M."/>
            <person name="Danchin E.G."/>
            <person name="Diener A."/>
            <person name="Gale L.R."/>
            <person name="Gardiner D.M."/>
            <person name="Goff S."/>
            <person name="Hammond-Kosack K.E."/>
            <person name="Hilburn K."/>
            <person name="Hua-Van A."/>
            <person name="Jonkers W."/>
            <person name="Kazan K."/>
            <person name="Kodira C.D."/>
            <person name="Koehrsen M."/>
            <person name="Kumar L."/>
            <person name="Lee Y.H."/>
            <person name="Li L."/>
            <person name="Manners J.M."/>
            <person name="Miranda-Saavedra D."/>
            <person name="Mukherjee M."/>
            <person name="Park G."/>
            <person name="Park J."/>
            <person name="Park S.Y."/>
            <person name="Proctor R.H."/>
            <person name="Regev A."/>
            <person name="Ruiz-Roldan M.C."/>
            <person name="Sain D."/>
            <person name="Sakthikumar S."/>
            <person name="Sykes S."/>
            <person name="Schwartz D.C."/>
            <person name="Turgeon B.G."/>
            <person name="Wapinski I."/>
            <person name="Yoder O."/>
            <person name="Young S."/>
            <person name="Zeng Q."/>
            <person name="Zhou S."/>
            <person name="Galagan J."/>
            <person name="Cuomo C.A."/>
            <person name="Kistler H.C."/>
            <person name="Rep M."/>
        </authorList>
    </citation>
    <scope>GENOME REANNOTATION</scope>
    <source>
        <strain evidence="3">ATCC MYA-4620 / CBS 123657 / FGSC 9075 / NRRL 31084 / PH-1</strain>
        <strain evidence="2">PH-1 / ATCC MYA-4620 / FGSC 9075 / NRRL 31084</strain>
    </source>
</reference>
<dbReference type="KEGG" id="fgr:FGSG_13373"/>
<protein>
    <submittedName>
        <fullName evidence="1">Chromosome 2, complete genome</fullName>
    </submittedName>
</protein>
<reference evidence="2 3" key="1">
    <citation type="journal article" date="2007" name="Science">
        <title>The Fusarium graminearum genome reveals a link between localized polymorphism and pathogen specialization.</title>
        <authorList>
            <person name="Cuomo C.A."/>
            <person name="Gueldener U."/>
            <person name="Xu J.-R."/>
            <person name="Trail F."/>
            <person name="Turgeon B.G."/>
            <person name="Di Pietro A."/>
            <person name="Walton J.D."/>
            <person name="Ma L.-J."/>
            <person name="Baker S.E."/>
            <person name="Rep M."/>
            <person name="Adam G."/>
            <person name="Antoniw J."/>
            <person name="Baldwin T."/>
            <person name="Calvo S.E."/>
            <person name="Chang Y.-L."/>
            <person name="DeCaprio D."/>
            <person name="Gale L.R."/>
            <person name="Gnerre S."/>
            <person name="Goswami R.S."/>
            <person name="Hammond-Kosack K."/>
            <person name="Harris L.J."/>
            <person name="Hilburn K."/>
            <person name="Kennell J.C."/>
            <person name="Kroken S."/>
            <person name="Magnuson J.K."/>
            <person name="Mannhaupt G."/>
            <person name="Mauceli E.W."/>
            <person name="Mewes H.-W."/>
            <person name="Mitterbauer R."/>
            <person name="Muehlbauer G."/>
            <person name="Muensterkoetter M."/>
            <person name="Nelson D."/>
            <person name="O'Donnell K."/>
            <person name="Ouellet T."/>
            <person name="Qi W."/>
            <person name="Quesneville H."/>
            <person name="Roncero M.I.G."/>
            <person name="Seong K.-Y."/>
            <person name="Tetko I.V."/>
            <person name="Urban M."/>
            <person name="Waalwijk C."/>
            <person name="Ward T.J."/>
            <person name="Yao J."/>
            <person name="Birren B.W."/>
            <person name="Kistler H.C."/>
        </authorList>
    </citation>
    <scope>NUCLEOTIDE SEQUENCE [LARGE SCALE GENOMIC DNA]</scope>
    <source>
        <strain evidence="3">ATCC MYA-4620 / CBS 123657 / FGSC 9075 / NRRL 31084 / PH-1</strain>
        <strain evidence="2">PH-1 / ATCC MYA-4620 / FGSC 9075 / NRRL 31084</strain>
    </source>
</reference>
<accession>I1S943</accession>